<comment type="caution">
    <text evidence="1">The sequence shown here is derived from an EMBL/GenBank/DDBJ whole genome shotgun (WGS) entry which is preliminary data.</text>
</comment>
<dbReference type="EMBL" id="BMZR01000010">
    <property type="protein sequence ID" value="GHD38138.1"/>
    <property type="molecule type" value="Genomic_DNA"/>
</dbReference>
<name>A0ABQ3GVR9_9GAMM</name>
<reference evidence="2" key="1">
    <citation type="journal article" date="2019" name="Int. J. Syst. Evol. Microbiol.">
        <title>The Global Catalogue of Microorganisms (GCM) 10K type strain sequencing project: providing services to taxonomists for standard genome sequencing and annotation.</title>
        <authorList>
            <consortium name="The Broad Institute Genomics Platform"/>
            <consortium name="The Broad Institute Genome Sequencing Center for Infectious Disease"/>
            <person name="Wu L."/>
            <person name="Ma J."/>
        </authorList>
    </citation>
    <scope>NUCLEOTIDE SEQUENCE [LARGE SCALE GENOMIC DNA]</scope>
    <source>
        <strain evidence="2">KCTC 42280</strain>
    </source>
</reference>
<protein>
    <submittedName>
        <fullName evidence="1">Uncharacterized protein</fullName>
    </submittedName>
</protein>
<proteinExistence type="predicted"/>
<gene>
    <name evidence="1" type="ORF">GCM10016272_26990</name>
</gene>
<sequence>MFAGLSTMATENEGKLSTKNEIDIENVKTGLSRMTDEDIQNIFDHAFEDLQRSKLDPNHANVE</sequence>
<accession>A0ABQ3GVR9</accession>
<organism evidence="1 2">
    <name type="scientific">Psychrobacter glaciei</name>
    <dbReference type="NCBI Taxonomy" id="619771"/>
    <lineage>
        <taxon>Bacteria</taxon>
        <taxon>Pseudomonadati</taxon>
        <taxon>Pseudomonadota</taxon>
        <taxon>Gammaproteobacteria</taxon>
        <taxon>Moraxellales</taxon>
        <taxon>Moraxellaceae</taxon>
        <taxon>Psychrobacter</taxon>
    </lineage>
</organism>
<keyword evidence="2" id="KW-1185">Reference proteome</keyword>
<dbReference type="Proteomes" id="UP000610203">
    <property type="component" value="Unassembled WGS sequence"/>
</dbReference>
<evidence type="ECO:0000313" key="2">
    <source>
        <dbReference type="Proteomes" id="UP000610203"/>
    </source>
</evidence>
<evidence type="ECO:0000313" key="1">
    <source>
        <dbReference type="EMBL" id="GHD38138.1"/>
    </source>
</evidence>